<evidence type="ECO:0000256" key="4">
    <source>
        <dbReference type="ARBA" id="ARBA00023069"/>
    </source>
</evidence>
<dbReference type="PANTHER" id="PTHR15722:SF2">
    <property type="entry name" value="INTRAFLAGELLAR TRANSPORT PROTEIN 172 HOMOLOG"/>
    <property type="match status" value="1"/>
</dbReference>
<sequence>MRMAVQMEEEGRLDQAAHHFIEAGKPAEAVAMYVHEGDWANAEQIAKEHSPESLSDVYIAEARKALEEEDNARAESCLLRANRPDIILKFYQENGMWPDALRIAKEYLPHQLLQLQEEFEQVELLGGGRGVNSLLAQGRAFEEQREWAKAVQAYLKVNQSTTDDQTMINDALMKSADLALRFLAASDEEMVMKVVDALEANKLYEKMAELLLAIGQNRQAVVALVRAQQWSKAKQVASEFVPEMVAEVEGQYKEWLTQEGRVGELIDVDVISAIDLLIAKGQWEKALETARQQKHKPLLDKYVAQYAAELLAHNDTDLMLKVFEKYGASSNPANFNIYKAILDKIVAQSFSTPSEEFSRLSPVRDLFLSVYEQLVKENSESRHDADGDYAPLAFLLLNHYLDLVDAIDEGDASLVDYSAFEGTDIPSEVPLPERPWVESSLHEEIKEWVLATSVDDGANRELKLDSRGLFEATIEANGEKWPECIITGYPITRTRVDFGDLCADKDDLNRFLIAIKTSPTDQLINVQEFMSRWADHPLSMSL</sequence>
<keyword evidence="2" id="KW-0853">WD repeat</keyword>
<dbReference type="Proteomes" id="UP000054047">
    <property type="component" value="Unassembled WGS sequence"/>
</dbReference>
<dbReference type="OrthoDB" id="2186662at2759"/>
<reference evidence="6 7" key="1">
    <citation type="submission" date="2013-12" db="EMBL/GenBank/DDBJ databases">
        <title>Draft genome of the parsitic nematode Ancylostoma duodenale.</title>
        <authorList>
            <person name="Mitreva M."/>
        </authorList>
    </citation>
    <scope>NUCLEOTIDE SEQUENCE [LARGE SCALE GENOMIC DNA]</scope>
    <source>
        <strain evidence="6 7">Zhejiang</strain>
    </source>
</reference>
<organism evidence="6 7">
    <name type="scientific">Ancylostoma duodenale</name>
    <dbReference type="NCBI Taxonomy" id="51022"/>
    <lineage>
        <taxon>Eukaryota</taxon>
        <taxon>Metazoa</taxon>
        <taxon>Ecdysozoa</taxon>
        <taxon>Nematoda</taxon>
        <taxon>Chromadorea</taxon>
        <taxon>Rhabditida</taxon>
        <taxon>Rhabditina</taxon>
        <taxon>Rhabditomorpha</taxon>
        <taxon>Strongyloidea</taxon>
        <taxon>Ancylostomatidae</taxon>
        <taxon>Ancylostomatinae</taxon>
        <taxon>Ancylostoma</taxon>
    </lineage>
</organism>
<dbReference type="PANTHER" id="PTHR15722">
    <property type="entry name" value="IFT140/172-RELATED"/>
    <property type="match status" value="1"/>
</dbReference>
<dbReference type="GO" id="GO:0042073">
    <property type="term" value="P:intraciliary transport"/>
    <property type="evidence" value="ECO:0007669"/>
    <property type="project" value="TreeGrafter"/>
</dbReference>
<evidence type="ECO:0000256" key="5">
    <source>
        <dbReference type="ARBA" id="ARBA00023273"/>
    </source>
</evidence>
<keyword evidence="3" id="KW-0677">Repeat</keyword>
<dbReference type="GO" id="GO:0030992">
    <property type="term" value="C:intraciliary transport particle B"/>
    <property type="evidence" value="ECO:0007669"/>
    <property type="project" value="TreeGrafter"/>
</dbReference>
<evidence type="ECO:0000256" key="2">
    <source>
        <dbReference type="ARBA" id="ARBA00022574"/>
    </source>
</evidence>
<evidence type="ECO:0000256" key="3">
    <source>
        <dbReference type="ARBA" id="ARBA00022737"/>
    </source>
</evidence>
<proteinExistence type="predicted"/>
<keyword evidence="5" id="KW-0966">Cell projection</keyword>
<name>A0A0C2D0L1_9BILA</name>
<evidence type="ECO:0000313" key="6">
    <source>
        <dbReference type="EMBL" id="KIH55577.1"/>
    </source>
</evidence>
<dbReference type="GO" id="GO:0036064">
    <property type="term" value="C:ciliary basal body"/>
    <property type="evidence" value="ECO:0007669"/>
    <property type="project" value="TreeGrafter"/>
</dbReference>
<dbReference type="AlphaFoldDB" id="A0A0C2D0L1"/>
<evidence type="ECO:0000313" key="7">
    <source>
        <dbReference type="Proteomes" id="UP000054047"/>
    </source>
</evidence>
<protein>
    <submittedName>
        <fullName evidence="6">Uncharacterized protein</fullName>
    </submittedName>
</protein>
<accession>A0A0C2D0L1</accession>
<dbReference type="GO" id="GO:0005930">
    <property type="term" value="C:axoneme"/>
    <property type="evidence" value="ECO:0007669"/>
    <property type="project" value="TreeGrafter"/>
</dbReference>
<gene>
    <name evidence="6" type="ORF">ANCDUO_14265</name>
</gene>
<comment type="subcellular location">
    <subcellularLocation>
        <location evidence="1">Cell projection</location>
        <location evidence="1">Cilium</location>
    </subcellularLocation>
</comment>
<keyword evidence="7" id="KW-1185">Reference proteome</keyword>
<dbReference type="EMBL" id="KN737097">
    <property type="protein sequence ID" value="KIH55577.1"/>
    <property type="molecule type" value="Genomic_DNA"/>
</dbReference>
<evidence type="ECO:0000256" key="1">
    <source>
        <dbReference type="ARBA" id="ARBA00004138"/>
    </source>
</evidence>
<keyword evidence="4" id="KW-0969">Cilium</keyword>